<keyword evidence="3" id="KW-1185">Reference proteome</keyword>
<evidence type="ECO:0000313" key="3">
    <source>
        <dbReference type="Proteomes" id="UP001296873"/>
    </source>
</evidence>
<organism evidence="2 3">
    <name type="scientific">Rhodovibrio sodomensis</name>
    <dbReference type="NCBI Taxonomy" id="1088"/>
    <lineage>
        <taxon>Bacteria</taxon>
        <taxon>Pseudomonadati</taxon>
        <taxon>Pseudomonadota</taxon>
        <taxon>Alphaproteobacteria</taxon>
        <taxon>Rhodospirillales</taxon>
        <taxon>Rhodovibrionaceae</taxon>
        <taxon>Rhodovibrio</taxon>
    </lineage>
</organism>
<feature type="region of interest" description="Disordered" evidence="1">
    <location>
        <begin position="14"/>
        <end position="75"/>
    </location>
</feature>
<name>A0ABS1DMF4_9PROT</name>
<evidence type="ECO:0000256" key="1">
    <source>
        <dbReference type="SAM" id="MobiDB-lite"/>
    </source>
</evidence>
<evidence type="ECO:0008006" key="4">
    <source>
        <dbReference type="Google" id="ProtNLM"/>
    </source>
</evidence>
<feature type="compositionally biased region" description="Basic and acidic residues" evidence="1">
    <location>
        <begin position="45"/>
        <end position="57"/>
    </location>
</feature>
<reference evidence="2 3" key="1">
    <citation type="journal article" date="2020" name="Microorganisms">
        <title>Osmotic Adaptation and Compatible Solute Biosynthesis of Phototrophic Bacteria as Revealed from Genome Analyses.</title>
        <authorList>
            <person name="Imhoff J.F."/>
            <person name="Rahn T."/>
            <person name="Kunzel S."/>
            <person name="Keller A."/>
            <person name="Neulinger S.C."/>
        </authorList>
    </citation>
    <scope>NUCLEOTIDE SEQUENCE [LARGE SCALE GENOMIC DNA]</scope>
    <source>
        <strain evidence="2 3">DSM 9895</strain>
    </source>
</reference>
<sequence length="228" mass="23890">MVLLLLSLTACQAFPPGSGGDAGDPDAGSVSDGEAEVVSGLDPSAQDRAERARDRRMPPPRPPELPPRGQLGEDRLTGLTTSQTWDLLGPPSEVEEQSPATVWTYEVAGCRLELFFYFDLESQQQRTLALDLEAASDFVGSRPFCWYTLAERGRTRAAPLPQADSGRNTRDSARVPTAGQLDGASTDQASGAEGAPADDAEGQSGPADDAAAESGTDANAPSEGENAQ</sequence>
<proteinExistence type="predicted"/>
<accession>A0ABS1DMF4</accession>
<feature type="region of interest" description="Disordered" evidence="1">
    <location>
        <begin position="157"/>
        <end position="228"/>
    </location>
</feature>
<dbReference type="EMBL" id="NRRL01000107">
    <property type="protein sequence ID" value="MBK1670668.1"/>
    <property type="molecule type" value="Genomic_DNA"/>
</dbReference>
<comment type="caution">
    <text evidence="2">The sequence shown here is derived from an EMBL/GenBank/DDBJ whole genome shotgun (WGS) entry which is preliminary data.</text>
</comment>
<evidence type="ECO:0000313" key="2">
    <source>
        <dbReference type="EMBL" id="MBK1670668.1"/>
    </source>
</evidence>
<gene>
    <name evidence="2" type="ORF">CKO28_21845</name>
</gene>
<dbReference type="Proteomes" id="UP001296873">
    <property type="component" value="Unassembled WGS sequence"/>
</dbReference>
<protein>
    <recommendedName>
        <fullName evidence="4">Lipoprotein</fullName>
    </recommendedName>
</protein>